<evidence type="ECO:0000259" key="4">
    <source>
        <dbReference type="Pfam" id="PF00733"/>
    </source>
</evidence>
<sequence length="570" mass="63563">MCGIFFSLSTGKHCYPDQLIEQLIRNRGPDSFQTHCVCVDESAYLTFTSSVLALRGESTQTQPLVGDNQSVLCWNGEVWKLADGALKGNDTYAVFQSFVGALKPCTGEDREDTLKKLCVAINNISGPFSFIFYDSYFPRVIYGRDYLGRRSLLHGWNKNGDFKISSVRDGHTSNYFEEVDTTGIYVIDLAGLSSHDIGNNTEAPKCPVKISIIPWSPDPSSSLKRPIPVMNTSTPENEPAPRLAIDSPCISILHRKLQESLEVRLTTIPGILTSLDAKIAILFSGGLDCTLLARLAHDILPKGTPIDLLNVAFENPRVVAAATKSMTSAASTSIYDDCPDRKTGISSYHELKNVCPNRQWRFVRINIPYTETVEHRPQIKHLMSPHNTEMDLSISCALYFAARGKGAYHPNDENKDGIHYTTPARVLLSGLGADEIFAGYSRHSIAFSRHHYRGLLDEVQLDVGRLGKRNLGRDDRVISHWGKEARYPYLDEGFVTWAFSRPIWEKCGFGCERIDSDSWAKVEDGKKALRLVAWKLGMRGVAMEKKRAIQFGSRTAKMESGKSRGTQILE</sequence>
<protein>
    <submittedName>
        <fullName evidence="5">Asparagine synthetase domain containing 1</fullName>
    </submittedName>
</protein>
<evidence type="ECO:0000256" key="2">
    <source>
        <dbReference type="ARBA" id="ARBA00022888"/>
    </source>
</evidence>
<reference evidence="6" key="1">
    <citation type="journal article" date="2012" name="MBio">
        <title>Comparative genome analysis of Trichophyton rubrum and related dermatophytes reveals candidate genes involved in infection.</title>
        <authorList>
            <person name="Martinez D.A."/>
            <person name="Oliver B.G."/>
            <person name="Graeser Y."/>
            <person name="Goldberg J.M."/>
            <person name="Li W."/>
            <person name="Martinez-Rossi N.M."/>
            <person name="Monod M."/>
            <person name="Shelest E."/>
            <person name="Barton R.C."/>
            <person name="Birch E."/>
            <person name="Brakhage A.A."/>
            <person name="Chen Z."/>
            <person name="Gurr S.J."/>
            <person name="Heiman D."/>
            <person name="Heitman J."/>
            <person name="Kosti I."/>
            <person name="Rossi A."/>
            <person name="Saif S."/>
            <person name="Samalova M."/>
            <person name="Saunders C.W."/>
            <person name="Shea T."/>
            <person name="Summerbell R.C."/>
            <person name="Xu J."/>
            <person name="Young S."/>
            <person name="Zeng Q."/>
            <person name="Birren B.W."/>
            <person name="Cuomo C.A."/>
            <person name="White T.C."/>
        </authorList>
    </citation>
    <scope>NUCLEOTIDE SEQUENCE [LARGE SCALE GENOMIC DNA]</scope>
    <source>
        <strain evidence="6">ATCC MYA-4605 / CBS 113480</strain>
    </source>
</reference>
<accession>C5FH17</accession>
<dbReference type="STRING" id="554155.C5FH17"/>
<dbReference type="VEuPathDB" id="FungiDB:MCYG_01466"/>
<dbReference type="InterPro" id="IPR051857">
    <property type="entry name" value="Asn_synthetase_domain"/>
</dbReference>
<dbReference type="Gene3D" id="3.40.50.620">
    <property type="entry name" value="HUPs"/>
    <property type="match status" value="1"/>
</dbReference>
<dbReference type="InterPro" id="IPR014729">
    <property type="entry name" value="Rossmann-like_a/b/a_fold"/>
</dbReference>
<dbReference type="GO" id="GO:0006529">
    <property type="term" value="P:asparagine biosynthetic process"/>
    <property type="evidence" value="ECO:0007669"/>
    <property type="project" value="UniProtKB-KW"/>
</dbReference>
<dbReference type="OMA" id="SVYESCP"/>
<feature type="domain" description="Asparagine synthetase" evidence="4">
    <location>
        <begin position="424"/>
        <end position="453"/>
    </location>
</feature>
<evidence type="ECO:0000256" key="3">
    <source>
        <dbReference type="ARBA" id="ARBA00022962"/>
    </source>
</evidence>
<dbReference type="InterPro" id="IPR029055">
    <property type="entry name" value="Ntn_hydrolases_N"/>
</dbReference>
<keyword evidence="1" id="KW-0028">Amino-acid biosynthesis</keyword>
<proteinExistence type="predicted"/>
<dbReference type="PANTHER" id="PTHR45937">
    <property type="entry name" value="ASPARAGINE SYNTHETASE DOMAIN-CONTAINING PROTEIN 1"/>
    <property type="match status" value="1"/>
</dbReference>
<organism evidence="5 6">
    <name type="scientific">Arthroderma otae (strain ATCC MYA-4605 / CBS 113480)</name>
    <name type="common">Microsporum canis</name>
    <dbReference type="NCBI Taxonomy" id="554155"/>
    <lineage>
        <taxon>Eukaryota</taxon>
        <taxon>Fungi</taxon>
        <taxon>Dikarya</taxon>
        <taxon>Ascomycota</taxon>
        <taxon>Pezizomycotina</taxon>
        <taxon>Eurotiomycetes</taxon>
        <taxon>Eurotiomycetidae</taxon>
        <taxon>Onygenales</taxon>
        <taxon>Arthrodermataceae</taxon>
        <taxon>Microsporum</taxon>
    </lineage>
</organism>
<dbReference type="Proteomes" id="UP000002035">
    <property type="component" value="Unassembled WGS sequence"/>
</dbReference>
<dbReference type="EMBL" id="DS995702">
    <property type="protein sequence ID" value="EEQ28647.1"/>
    <property type="molecule type" value="Genomic_DNA"/>
</dbReference>
<gene>
    <name evidence="5" type="ORF">MCYG_01466</name>
</gene>
<dbReference type="RefSeq" id="XP_002848532.1">
    <property type="nucleotide sequence ID" value="XM_002848486.1"/>
</dbReference>
<dbReference type="eggNOG" id="KOG0573">
    <property type="taxonomic scope" value="Eukaryota"/>
</dbReference>
<keyword evidence="2" id="KW-0061">Asparagine biosynthesis</keyword>
<dbReference type="GeneID" id="9230670"/>
<dbReference type="GO" id="GO:0004066">
    <property type="term" value="F:asparagine synthase (glutamine-hydrolyzing) activity"/>
    <property type="evidence" value="ECO:0007669"/>
    <property type="project" value="InterPro"/>
</dbReference>
<dbReference type="Pfam" id="PF00733">
    <property type="entry name" value="Asn_synthase"/>
    <property type="match status" value="1"/>
</dbReference>
<evidence type="ECO:0000256" key="1">
    <source>
        <dbReference type="ARBA" id="ARBA00022605"/>
    </source>
</evidence>
<dbReference type="OrthoDB" id="10252281at2759"/>
<dbReference type="HOGENOM" id="CLU_012368_2_0_1"/>
<dbReference type="SUPFAM" id="SSF52402">
    <property type="entry name" value="Adenine nucleotide alpha hydrolases-like"/>
    <property type="match status" value="1"/>
</dbReference>
<keyword evidence="3" id="KW-0315">Glutamine amidotransferase</keyword>
<dbReference type="CDD" id="cd01991">
    <property type="entry name" value="Asn_synthase_B_C"/>
    <property type="match status" value="1"/>
</dbReference>
<dbReference type="AlphaFoldDB" id="C5FH17"/>
<evidence type="ECO:0000313" key="5">
    <source>
        <dbReference type="EMBL" id="EEQ28647.1"/>
    </source>
</evidence>
<dbReference type="Gene3D" id="3.60.20.10">
    <property type="entry name" value="Glutamine Phosphoribosylpyrophosphate, subunit 1, domain 1"/>
    <property type="match status" value="1"/>
</dbReference>
<dbReference type="InterPro" id="IPR001962">
    <property type="entry name" value="Asn_synthase"/>
</dbReference>
<keyword evidence="6" id="KW-1185">Reference proteome</keyword>
<name>C5FH17_ARTOC</name>
<evidence type="ECO:0000313" key="6">
    <source>
        <dbReference type="Proteomes" id="UP000002035"/>
    </source>
</evidence>
<dbReference type="PANTHER" id="PTHR45937:SF1">
    <property type="entry name" value="ASPARAGINE SYNTHETASE DOMAIN-CONTAINING PROTEIN 1"/>
    <property type="match status" value="1"/>
</dbReference>
<dbReference type="SUPFAM" id="SSF56235">
    <property type="entry name" value="N-terminal nucleophile aminohydrolases (Ntn hydrolases)"/>
    <property type="match status" value="1"/>
</dbReference>